<accession>A0A4Y6I0N2</accession>
<dbReference type="AlphaFoldDB" id="A0A4Y6I0N2"/>
<reference evidence="2" key="1">
    <citation type="submission" date="2018-12" db="EMBL/GenBank/DDBJ databases">
        <authorList>
            <person name="Gao Q."/>
        </authorList>
    </citation>
    <scope>NUCLEOTIDE SEQUENCE</scope>
</reference>
<feature type="signal peptide" evidence="1">
    <location>
        <begin position="1"/>
        <end position="22"/>
    </location>
</feature>
<name>A0A4Y6I0N2_BRAOL</name>
<organism evidence="2">
    <name type="scientific">Brassica oleracea</name>
    <name type="common">Wild cabbage</name>
    <dbReference type="NCBI Taxonomy" id="3712"/>
    <lineage>
        <taxon>Eukaryota</taxon>
        <taxon>Viridiplantae</taxon>
        <taxon>Streptophyta</taxon>
        <taxon>Embryophyta</taxon>
        <taxon>Tracheophyta</taxon>
        <taxon>Spermatophyta</taxon>
        <taxon>Magnoliopsida</taxon>
        <taxon>eudicotyledons</taxon>
        <taxon>Gunneridae</taxon>
        <taxon>Pentapetalae</taxon>
        <taxon>rosids</taxon>
        <taxon>malvids</taxon>
        <taxon>Brassicales</taxon>
        <taxon>Brassicaceae</taxon>
        <taxon>Brassiceae</taxon>
        <taxon>Brassica</taxon>
    </lineage>
</organism>
<protein>
    <submittedName>
        <fullName evidence="2">Pollen coat protein B26</fullName>
    </submittedName>
</protein>
<proteinExistence type="evidence at transcript level"/>
<keyword evidence="2" id="KW-0946">Virion</keyword>
<sequence>MSSSKFVILCIVLIALFPLHECMLVDGQGLKASDASRETCKQLQCDKIDKKLCSCCVSKARTMDRCYQRKEDCMH</sequence>
<dbReference type="EMBL" id="MK256424">
    <property type="protein sequence ID" value="QDF62982.1"/>
    <property type="molecule type" value="mRNA"/>
</dbReference>
<evidence type="ECO:0000256" key="1">
    <source>
        <dbReference type="SAM" id="SignalP"/>
    </source>
</evidence>
<feature type="chain" id="PRO_5021217359" evidence="1">
    <location>
        <begin position="23"/>
        <end position="75"/>
    </location>
</feature>
<evidence type="ECO:0000313" key="2">
    <source>
        <dbReference type="EMBL" id="QDF62982.1"/>
    </source>
</evidence>
<keyword evidence="2" id="KW-0167">Capsid protein</keyword>
<gene>
    <name evidence="2" type="primary">PCP-B26</name>
</gene>
<keyword evidence="1" id="KW-0732">Signal</keyword>